<organism evidence="2 3">
    <name type="scientific">Streptomyces malaysiensis</name>
    <dbReference type="NCBI Taxonomy" id="92644"/>
    <lineage>
        <taxon>Bacteria</taxon>
        <taxon>Bacillati</taxon>
        <taxon>Actinomycetota</taxon>
        <taxon>Actinomycetes</taxon>
        <taxon>Kitasatosporales</taxon>
        <taxon>Streptomycetaceae</taxon>
        <taxon>Streptomyces</taxon>
        <taxon>Streptomyces violaceusniger group</taxon>
    </lineage>
</organism>
<protein>
    <recommendedName>
        <fullName evidence="4">Short-chain dehydrogenase/reductase SDR</fullName>
    </recommendedName>
</protein>
<dbReference type="EMBL" id="LJIW01000001">
    <property type="protein sequence ID" value="PNG95932.1"/>
    <property type="molecule type" value="Genomic_DNA"/>
</dbReference>
<dbReference type="AlphaFoldDB" id="A0A2J7Z6M9"/>
<dbReference type="InterPro" id="IPR036291">
    <property type="entry name" value="NAD(P)-bd_dom_sf"/>
</dbReference>
<reference evidence="2 3" key="1">
    <citation type="submission" date="2015-09" db="EMBL/GenBank/DDBJ databases">
        <title>Genome sequence, genome mining and natural product profiling of a biocontrol bacterium Streptomyces malaysiensis F913.</title>
        <authorList>
            <person name="Xu Y."/>
            <person name="Wei J."/>
            <person name="Xie J."/>
            <person name="Li T."/>
            <person name="Zhou Z."/>
        </authorList>
    </citation>
    <scope>NUCLEOTIDE SEQUENCE [LARGE SCALE GENOMIC DNA]</scope>
    <source>
        <strain evidence="2 3">F913</strain>
    </source>
</reference>
<feature type="region of interest" description="Disordered" evidence="1">
    <location>
        <begin position="25"/>
        <end position="50"/>
    </location>
</feature>
<dbReference type="SUPFAM" id="SSF51735">
    <property type="entry name" value="NAD(P)-binding Rossmann-fold domains"/>
    <property type="match status" value="1"/>
</dbReference>
<name>A0A2J7Z6M9_STRMQ</name>
<gene>
    <name evidence="2" type="ORF">SMF913_11957</name>
</gene>
<dbReference type="Proteomes" id="UP000236520">
    <property type="component" value="Unassembled WGS sequence"/>
</dbReference>
<proteinExistence type="predicted"/>
<sequence length="87" mass="8958">MITGASSGFGRLTADALRRAGHTAYAGTRGEPGPGEIRLDVQSQPSADAATDRVLAGARAIGDAIRDAAFVPLLPHGSSQRTPKFVE</sequence>
<dbReference type="Gene3D" id="3.40.50.720">
    <property type="entry name" value="NAD(P)-binding Rossmann-like Domain"/>
    <property type="match status" value="1"/>
</dbReference>
<evidence type="ECO:0000313" key="2">
    <source>
        <dbReference type="EMBL" id="PNG95932.1"/>
    </source>
</evidence>
<evidence type="ECO:0000256" key="1">
    <source>
        <dbReference type="SAM" id="MobiDB-lite"/>
    </source>
</evidence>
<comment type="caution">
    <text evidence="2">The sequence shown here is derived from an EMBL/GenBank/DDBJ whole genome shotgun (WGS) entry which is preliminary data.</text>
</comment>
<dbReference type="RefSeq" id="WP_102933986.1">
    <property type="nucleotide sequence ID" value="NZ_LJIW01000001.1"/>
</dbReference>
<evidence type="ECO:0000313" key="3">
    <source>
        <dbReference type="Proteomes" id="UP000236520"/>
    </source>
</evidence>
<keyword evidence="3" id="KW-1185">Reference proteome</keyword>
<evidence type="ECO:0008006" key="4">
    <source>
        <dbReference type="Google" id="ProtNLM"/>
    </source>
</evidence>
<accession>A0A2J7Z6M9</accession>